<sequence length="102" mass="11121">MKAAAFTLTVFAFCVGLAHASSPAAWEALHTKVVSSCMAKSSMVSPFVSEPVDFDDSVGKVALLLREGSTRNRKQPKDTTVVCLYDKRSGKVAIEEIQWKKN</sequence>
<name>A0A248U944_9HYPH</name>
<proteinExistence type="predicted"/>
<keyword evidence="1" id="KW-0732">Signal</keyword>
<dbReference type="Proteomes" id="UP000215256">
    <property type="component" value="Chromosome 2"/>
</dbReference>
<dbReference type="AlphaFoldDB" id="A0A248U944"/>
<evidence type="ECO:0000256" key="1">
    <source>
        <dbReference type="SAM" id="SignalP"/>
    </source>
</evidence>
<gene>
    <name evidence="2" type="ORF">CES85_3887</name>
</gene>
<evidence type="ECO:0000313" key="3">
    <source>
        <dbReference type="Proteomes" id="UP000215256"/>
    </source>
</evidence>
<organism evidence="2 3">
    <name type="scientific">Ochrobactrum quorumnocens</name>
    <dbReference type="NCBI Taxonomy" id="271865"/>
    <lineage>
        <taxon>Bacteria</taxon>
        <taxon>Pseudomonadati</taxon>
        <taxon>Pseudomonadota</taxon>
        <taxon>Alphaproteobacteria</taxon>
        <taxon>Hyphomicrobiales</taxon>
        <taxon>Brucellaceae</taxon>
        <taxon>Brucella/Ochrobactrum group</taxon>
        <taxon>Ochrobactrum</taxon>
    </lineage>
</organism>
<dbReference type="OrthoDB" id="7596482at2"/>
<feature type="chain" id="PRO_5012083392" evidence="1">
    <location>
        <begin position="21"/>
        <end position="102"/>
    </location>
</feature>
<protein>
    <submittedName>
        <fullName evidence="2">Uncharacterized protein</fullName>
    </submittedName>
</protein>
<dbReference type="EMBL" id="CP022603">
    <property type="protein sequence ID" value="ASV83112.1"/>
    <property type="molecule type" value="Genomic_DNA"/>
</dbReference>
<dbReference type="KEGG" id="och:CES85_3887"/>
<feature type="signal peptide" evidence="1">
    <location>
        <begin position="1"/>
        <end position="20"/>
    </location>
</feature>
<evidence type="ECO:0000313" key="2">
    <source>
        <dbReference type="EMBL" id="ASV83112.1"/>
    </source>
</evidence>
<reference evidence="2 3" key="1">
    <citation type="submission" date="2017-07" db="EMBL/GenBank/DDBJ databases">
        <title>Phylogenetic study on the rhizospheric bacterium Ochrobactrum sp. A44.</title>
        <authorList>
            <person name="Krzyzanowska D.M."/>
            <person name="Ossowicki A."/>
            <person name="Rajewska M."/>
            <person name="Maciag T."/>
            <person name="Kaczynski Z."/>
            <person name="Czerwicka M."/>
            <person name="Jafra S."/>
        </authorList>
    </citation>
    <scope>NUCLEOTIDE SEQUENCE [LARGE SCALE GENOMIC DNA]</scope>
    <source>
        <strain evidence="2 3">A44</strain>
    </source>
</reference>
<accession>A0A248U944</accession>